<dbReference type="EMBL" id="JAWDGP010007896">
    <property type="protein sequence ID" value="KAK3701270.1"/>
    <property type="molecule type" value="Genomic_DNA"/>
</dbReference>
<protein>
    <submittedName>
        <fullName evidence="1">Uncharacterized protein</fullName>
    </submittedName>
</protein>
<reference evidence="1" key="1">
    <citation type="journal article" date="2023" name="G3 (Bethesda)">
        <title>A reference genome for the long-term kleptoplast-retaining sea slug Elysia crispata morphotype clarki.</title>
        <authorList>
            <person name="Eastman K.E."/>
            <person name="Pendleton A.L."/>
            <person name="Shaikh M.A."/>
            <person name="Suttiyut T."/>
            <person name="Ogas R."/>
            <person name="Tomko P."/>
            <person name="Gavelis G."/>
            <person name="Widhalm J.R."/>
            <person name="Wisecaver J.H."/>
        </authorList>
    </citation>
    <scope>NUCLEOTIDE SEQUENCE</scope>
    <source>
        <strain evidence="1">ECLA1</strain>
    </source>
</reference>
<organism evidence="1 2">
    <name type="scientific">Elysia crispata</name>
    <name type="common">lettuce slug</name>
    <dbReference type="NCBI Taxonomy" id="231223"/>
    <lineage>
        <taxon>Eukaryota</taxon>
        <taxon>Metazoa</taxon>
        <taxon>Spiralia</taxon>
        <taxon>Lophotrochozoa</taxon>
        <taxon>Mollusca</taxon>
        <taxon>Gastropoda</taxon>
        <taxon>Heterobranchia</taxon>
        <taxon>Euthyneura</taxon>
        <taxon>Panpulmonata</taxon>
        <taxon>Sacoglossa</taxon>
        <taxon>Placobranchoidea</taxon>
        <taxon>Plakobranchidae</taxon>
        <taxon>Elysia</taxon>
    </lineage>
</organism>
<accession>A0AAE1CK09</accession>
<evidence type="ECO:0000313" key="1">
    <source>
        <dbReference type="EMBL" id="KAK3701270.1"/>
    </source>
</evidence>
<proteinExistence type="predicted"/>
<gene>
    <name evidence="1" type="ORF">RRG08_066763</name>
</gene>
<name>A0AAE1CK09_9GAST</name>
<dbReference type="AlphaFoldDB" id="A0AAE1CK09"/>
<comment type="caution">
    <text evidence="1">The sequence shown here is derived from an EMBL/GenBank/DDBJ whole genome shotgun (WGS) entry which is preliminary data.</text>
</comment>
<sequence>MLEDWKLHLVTAHLITRRQSHAKGHDLYGRGPLASLYLDDADDHSIPDFPPVSSDRRLLQLGHHAIQRQVTLSPSPVEAVEFYIIDAGDGRMPIERAPLADKLVPPIVISRSVTCARFEIGSLLTAKPIVYTACDVGHVLSERLPARHAMVYDA</sequence>
<keyword evidence="2" id="KW-1185">Reference proteome</keyword>
<dbReference type="Proteomes" id="UP001283361">
    <property type="component" value="Unassembled WGS sequence"/>
</dbReference>
<evidence type="ECO:0000313" key="2">
    <source>
        <dbReference type="Proteomes" id="UP001283361"/>
    </source>
</evidence>